<dbReference type="PROSITE" id="PS50920">
    <property type="entry name" value="SOLCAR"/>
    <property type="match status" value="1"/>
</dbReference>
<keyword evidence="2 5" id="KW-0812">Transmembrane</keyword>
<comment type="subcellular location">
    <subcellularLocation>
        <location evidence="1">Membrane</location>
        <topology evidence="1">Multi-pass membrane protein</topology>
    </subcellularLocation>
</comment>
<dbReference type="Gene3D" id="1.50.40.10">
    <property type="entry name" value="Mitochondrial carrier domain"/>
    <property type="match status" value="1"/>
</dbReference>
<dbReference type="OrthoDB" id="448427at2759"/>
<protein>
    <submittedName>
        <fullName evidence="7">Uncharacterized protein</fullName>
    </submittedName>
</protein>
<evidence type="ECO:0000256" key="6">
    <source>
        <dbReference type="RuleBase" id="RU000488"/>
    </source>
</evidence>
<dbReference type="SUPFAM" id="SSF103506">
    <property type="entry name" value="Mitochondrial carrier"/>
    <property type="match status" value="1"/>
</dbReference>
<evidence type="ECO:0000256" key="4">
    <source>
        <dbReference type="ARBA" id="ARBA00023136"/>
    </source>
</evidence>
<sequence>MNASGPGSSSTLAVIRSSMKNEGPMFMFKGWLPAWTRLQPTTILIFLTLEQLKNGVDWSRRNGYDFL</sequence>
<gene>
    <name evidence="7" type="ORF">NLJ89_g10729</name>
</gene>
<evidence type="ECO:0000313" key="7">
    <source>
        <dbReference type="EMBL" id="KAJ3494820.1"/>
    </source>
</evidence>
<dbReference type="GO" id="GO:0016020">
    <property type="term" value="C:membrane"/>
    <property type="evidence" value="ECO:0007669"/>
    <property type="project" value="UniProtKB-SubCell"/>
</dbReference>
<keyword evidence="6" id="KW-0813">Transport</keyword>
<feature type="repeat" description="Solcar" evidence="5">
    <location>
        <begin position="1"/>
        <end position="55"/>
    </location>
</feature>
<accession>A0A9W8JQP5</accession>
<dbReference type="Pfam" id="PF00153">
    <property type="entry name" value="Mito_carr"/>
    <property type="match status" value="1"/>
</dbReference>
<evidence type="ECO:0000313" key="8">
    <source>
        <dbReference type="Proteomes" id="UP001148786"/>
    </source>
</evidence>
<organism evidence="7 8">
    <name type="scientific">Agrocybe chaxingu</name>
    <dbReference type="NCBI Taxonomy" id="84603"/>
    <lineage>
        <taxon>Eukaryota</taxon>
        <taxon>Fungi</taxon>
        <taxon>Dikarya</taxon>
        <taxon>Basidiomycota</taxon>
        <taxon>Agaricomycotina</taxon>
        <taxon>Agaricomycetes</taxon>
        <taxon>Agaricomycetidae</taxon>
        <taxon>Agaricales</taxon>
        <taxon>Agaricineae</taxon>
        <taxon>Strophariaceae</taxon>
        <taxon>Agrocybe</taxon>
    </lineage>
</organism>
<dbReference type="EMBL" id="JANKHO010002089">
    <property type="protein sequence ID" value="KAJ3494820.1"/>
    <property type="molecule type" value="Genomic_DNA"/>
</dbReference>
<proteinExistence type="inferred from homology"/>
<evidence type="ECO:0000256" key="3">
    <source>
        <dbReference type="ARBA" id="ARBA00022989"/>
    </source>
</evidence>
<comment type="similarity">
    <text evidence="6">Belongs to the mitochondrial carrier (TC 2.A.29) family.</text>
</comment>
<name>A0A9W8JQP5_9AGAR</name>
<keyword evidence="3" id="KW-1133">Transmembrane helix</keyword>
<evidence type="ECO:0000256" key="1">
    <source>
        <dbReference type="ARBA" id="ARBA00004141"/>
    </source>
</evidence>
<reference evidence="7" key="1">
    <citation type="submission" date="2022-07" db="EMBL/GenBank/DDBJ databases">
        <title>Genome Sequence of Agrocybe chaxingu.</title>
        <authorList>
            <person name="Buettner E."/>
        </authorList>
    </citation>
    <scope>NUCLEOTIDE SEQUENCE</scope>
    <source>
        <strain evidence="7">MP-N11</strain>
    </source>
</reference>
<keyword evidence="8" id="KW-1185">Reference proteome</keyword>
<dbReference type="Proteomes" id="UP001148786">
    <property type="component" value="Unassembled WGS sequence"/>
</dbReference>
<dbReference type="AlphaFoldDB" id="A0A9W8JQP5"/>
<dbReference type="InterPro" id="IPR018108">
    <property type="entry name" value="MCP_transmembrane"/>
</dbReference>
<evidence type="ECO:0000256" key="5">
    <source>
        <dbReference type="PROSITE-ProRule" id="PRU00282"/>
    </source>
</evidence>
<evidence type="ECO:0000256" key="2">
    <source>
        <dbReference type="ARBA" id="ARBA00022692"/>
    </source>
</evidence>
<comment type="caution">
    <text evidence="7">The sequence shown here is derived from an EMBL/GenBank/DDBJ whole genome shotgun (WGS) entry which is preliminary data.</text>
</comment>
<dbReference type="InterPro" id="IPR023395">
    <property type="entry name" value="MCP_dom_sf"/>
</dbReference>
<keyword evidence="4 5" id="KW-0472">Membrane</keyword>